<accession>A0A2A4IV82</accession>
<feature type="compositionally biased region" description="Basic and acidic residues" evidence="1">
    <location>
        <begin position="19"/>
        <end position="29"/>
    </location>
</feature>
<gene>
    <name evidence="2" type="ORF">B5V51_12795</name>
</gene>
<organism evidence="2">
    <name type="scientific">Heliothis virescens</name>
    <name type="common">Tobacco budworm moth</name>
    <dbReference type="NCBI Taxonomy" id="7102"/>
    <lineage>
        <taxon>Eukaryota</taxon>
        <taxon>Metazoa</taxon>
        <taxon>Ecdysozoa</taxon>
        <taxon>Arthropoda</taxon>
        <taxon>Hexapoda</taxon>
        <taxon>Insecta</taxon>
        <taxon>Pterygota</taxon>
        <taxon>Neoptera</taxon>
        <taxon>Endopterygota</taxon>
        <taxon>Lepidoptera</taxon>
        <taxon>Glossata</taxon>
        <taxon>Ditrysia</taxon>
        <taxon>Noctuoidea</taxon>
        <taxon>Noctuidae</taxon>
        <taxon>Heliothinae</taxon>
        <taxon>Heliothis</taxon>
    </lineage>
</organism>
<evidence type="ECO:0000313" key="2">
    <source>
        <dbReference type="EMBL" id="PCG63194.1"/>
    </source>
</evidence>
<evidence type="ECO:0000256" key="1">
    <source>
        <dbReference type="SAM" id="MobiDB-lite"/>
    </source>
</evidence>
<name>A0A2A4IV82_HELVI</name>
<protein>
    <submittedName>
        <fullName evidence="2">Uncharacterized protein</fullName>
    </submittedName>
</protein>
<dbReference type="EMBL" id="NWSH01006906">
    <property type="protein sequence ID" value="PCG63194.1"/>
    <property type="molecule type" value="Genomic_DNA"/>
</dbReference>
<feature type="region of interest" description="Disordered" evidence="1">
    <location>
        <begin position="1"/>
        <end position="29"/>
    </location>
</feature>
<reference evidence="2" key="1">
    <citation type="submission" date="2017-09" db="EMBL/GenBank/DDBJ databases">
        <title>Contemporary evolution of a Lepidopteran species, Heliothis virescens, in response to modern agricultural practices.</title>
        <authorList>
            <person name="Fritz M.L."/>
            <person name="Deyonke A.M."/>
            <person name="Papanicolaou A."/>
            <person name="Micinski S."/>
            <person name="Westbrook J."/>
            <person name="Gould F."/>
        </authorList>
    </citation>
    <scope>NUCLEOTIDE SEQUENCE [LARGE SCALE GENOMIC DNA]</scope>
    <source>
        <strain evidence="2">HvINT-</strain>
        <tissue evidence="2">Whole body</tissue>
    </source>
</reference>
<proteinExistence type="predicted"/>
<sequence length="352" mass="39919">MLHTMKKVTKSPSPNPKSRTSDKRISSDEILIKRHIQEKDLPSSSIFKITKSVASSTSDLDQKWPVVELLSESDDFKQYLDEFDNKQFHFFHDVESKSKTTEFPQNNNSKDKAVGLRSLPGVHCEDGDQCVCMLPTKTGAPKTTIPKLTTSFPNALGFGIGIPPMGIPMGFPIGMPAGYPAGIPAAIPAGIPVGVPASYQVPCPAGIPHPYYPPSVSNEDPITKKPCHKKHRTSHKKDNYKLQSEDNLYYEEEEEEPQRIDMYDEYDMNIIKKRKHTKQHRDYYDIFEEKRDKKPHQNSKLPNKPKELLKDPCNDLDKKYDDTVIKNCYCCSASFHSVNKVVLILLIFLTFC</sequence>
<dbReference type="STRING" id="7102.A0A2A4IV82"/>
<comment type="caution">
    <text evidence="2">The sequence shown here is derived from an EMBL/GenBank/DDBJ whole genome shotgun (WGS) entry which is preliminary data.</text>
</comment>
<dbReference type="AlphaFoldDB" id="A0A2A4IV82"/>